<dbReference type="PROSITE" id="PS50056">
    <property type="entry name" value="TYR_PHOSPHATASE_2"/>
    <property type="match status" value="1"/>
</dbReference>
<dbReference type="EMBL" id="KK852597">
    <property type="protein sequence ID" value="KDR20588.1"/>
    <property type="molecule type" value="Genomic_DNA"/>
</dbReference>
<sequence>MKEEQERTPLRTILQNFLNHIESLEIQRVEDSYDKEFQELKFFSEILKTSKQYSCSEGEKEVNRKKNRYKDILPFDSSRVVLSEYAGVPGSDYINANYIKGASGSPAYIACQGPLPHTVNDFWRMVVECEVQVIVMACNEEEAGKHKCENYWVEREGEEKQFGMVAIRLLKASTVCPDFLVRTMRLKYTSSQSPHVSEERTVCQFHYSAWPDHGVPPLVRPLLDMVRLVRDTQASETLPVLVTGTICAIDYVWGLLRAGKLSKDFSLYKLVQDMRKQRIAMVQTKEQYVLVHQAVRELFREQLRMIDSHPYENIDANGMPLVKEEQEPMYATPAIVVSAEYCSEEKQDGKEKEFEERIPPLPQKKRGHVASSKQEKEVENLTEKQRSIVEQSGTSLSHKPRIAKLRALFERSLATRESRSSQSKQRNSQSVARSHSLGAVRVKAENQEDQVIVKAGHREGNVNGPIVCHGILRAPHLSTVQRSTLTIRPTLPVKRSKSLKVLGSNQHCKLSLAAAVSPISSPNTADDRVGTEAGATSVKLPADRILLSRGESASNLKSFVLPKKYLSTRSGEVDVCESDSDNCRSSKQDDKQFVSHIQLNWRNYEPNHVVPRRRRSLESINFEDTAISGGSGLDCHNLVLPPSQQLQLIDGDASKVLQDCKDYLISNVKCDVSSDQPGKKVQYGAEADNLTLEAQRKVNTIVAGLGVRERRNSFRQAVGTSREEMRSSRKLRDYEAIWPSGNVTTSLNGNSVQAQESFPSGSHGNSSGGSNFMHSQLQQTKGNTGNWFQTRHPPNPRGDKFQQPDERKLSFLSSELIKNRVSQVKGLSREVLAPEQNTNAYIKVENSNIRLGKLGVQPKHLMRSSVLMTPDRKGLHHSQVGTEPGYSATKSTASGFSLSVDASNIFQPSKCELKVQGQKSTALGPRKPKNSRSVDFSAHPNQESSLQTAADQELKTSSCSGTGKTSVKGVSYSSPSVHCHRKGTRPVVSHGPILRVGSATQSVPAVSDATLRSTEVNSSKHTATPFIQAKKQHSMQEVSYGLVAGVQLCRGSRDDLALCPGPSGVMGSGPNISSRIRRHASVVLLRRSLAETGGVNEVNSSLSQPSLAVWNSSNDGNGEMFNVQNSHIHDQEGIDASGSGSWLQAPGVDVDTVAASINPHHGHQPTSNVKMALENLHVHKSPPHVSSVATLPSFSSSPMKNGFFNQKLSSQPAAVVKKQHYF</sequence>
<evidence type="ECO:0000259" key="10">
    <source>
        <dbReference type="PROSITE" id="PS50056"/>
    </source>
</evidence>
<dbReference type="GO" id="GO:0048666">
    <property type="term" value="P:neuron development"/>
    <property type="evidence" value="ECO:0007669"/>
    <property type="project" value="UniProtKB-ARBA"/>
</dbReference>
<evidence type="ECO:0000256" key="4">
    <source>
        <dbReference type="ARBA" id="ARBA00022553"/>
    </source>
</evidence>
<feature type="region of interest" description="Disordered" evidence="8">
    <location>
        <begin position="347"/>
        <end position="397"/>
    </location>
</feature>
<feature type="compositionally biased region" description="Basic and acidic residues" evidence="8">
    <location>
        <begin position="347"/>
        <end position="358"/>
    </location>
</feature>
<evidence type="ECO:0000256" key="3">
    <source>
        <dbReference type="ARBA" id="ARBA00022490"/>
    </source>
</evidence>
<dbReference type="InParanoid" id="A0A067RLY3"/>
<evidence type="ECO:0000256" key="8">
    <source>
        <dbReference type="SAM" id="MobiDB-lite"/>
    </source>
</evidence>
<gene>
    <name evidence="11" type="ORF">L798_04608</name>
</gene>
<name>A0A067RLY3_ZOONE</name>
<dbReference type="GO" id="GO:0005737">
    <property type="term" value="C:cytoplasm"/>
    <property type="evidence" value="ECO:0007669"/>
    <property type="project" value="UniProtKB-SubCell"/>
</dbReference>
<feature type="compositionally biased region" description="Polar residues" evidence="8">
    <location>
        <begin position="776"/>
        <end position="789"/>
    </location>
</feature>
<dbReference type="EC" id="3.1.3.48" evidence="2"/>
<proteinExistence type="inferred from homology"/>
<keyword evidence="5" id="KW-0378">Hydrolase</keyword>
<feature type="region of interest" description="Disordered" evidence="8">
    <location>
        <begin position="746"/>
        <end position="803"/>
    </location>
</feature>
<dbReference type="InterPro" id="IPR003595">
    <property type="entry name" value="Tyr_Pase_cat"/>
</dbReference>
<evidence type="ECO:0000313" key="12">
    <source>
        <dbReference type="Proteomes" id="UP000027135"/>
    </source>
</evidence>
<dbReference type="SMART" id="SM00404">
    <property type="entry name" value="PTPc_motif"/>
    <property type="match status" value="1"/>
</dbReference>
<dbReference type="Proteomes" id="UP000027135">
    <property type="component" value="Unassembled WGS sequence"/>
</dbReference>
<accession>A0A067RLY3</accession>
<feature type="region of interest" description="Disordered" evidence="8">
    <location>
        <begin position="414"/>
        <end position="439"/>
    </location>
</feature>
<feature type="domain" description="Tyrosine-protein phosphatase" evidence="9">
    <location>
        <begin position="33"/>
        <end position="298"/>
    </location>
</feature>
<evidence type="ECO:0000259" key="9">
    <source>
        <dbReference type="PROSITE" id="PS50055"/>
    </source>
</evidence>
<dbReference type="FunFam" id="3.90.190.10:FF:000045">
    <property type="entry name" value="Tyrosine-protein phosphatase non-receptor type 12"/>
    <property type="match status" value="1"/>
</dbReference>
<evidence type="ECO:0000256" key="7">
    <source>
        <dbReference type="ARBA" id="ARBA00034734"/>
    </source>
</evidence>
<dbReference type="InterPro" id="IPR000387">
    <property type="entry name" value="Tyr_Pase_dom"/>
</dbReference>
<keyword evidence="3" id="KW-0963">Cytoplasm</keyword>
<feature type="compositionally biased region" description="Polar residues" evidence="8">
    <location>
        <begin position="746"/>
        <end position="756"/>
    </location>
</feature>
<keyword evidence="11" id="KW-0675">Receptor</keyword>
<protein>
    <recommendedName>
        <fullName evidence="2">protein-tyrosine-phosphatase</fullName>
        <ecNumber evidence="2">3.1.3.48</ecNumber>
    </recommendedName>
</protein>
<feature type="region of interest" description="Disordered" evidence="8">
    <location>
        <begin position="869"/>
        <end position="891"/>
    </location>
</feature>
<dbReference type="PROSITE" id="PS50055">
    <property type="entry name" value="TYR_PHOSPHATASE_PTP"/>
    <property type="match status" value="1"/>
</dbReference>
<dbReference type="SMART" id="SM00194">
    <property type="entry name" value="PTPc"/>
    <property type="match status" value="1"/>
</dbReference>
<dbReference type="InterPro" id="IPR029021">
    <property type="entry name" value="Prot-tyrosine_phosphatase-like"/>
</dbReference>
<comment type="similarity">
    <text evidence="7">Belongs to the protein-tyrosine phosphatase family. Non-receptor class 4 subfamily.</text>
</comment>
<evidence type="ECO:0000313" key="11">
    <source>
        <dbReference type="EMBL" id="KDR20588.1"/>
    </source>
</evidence>
<evidence type="ECO:0000256" key="6">
    <source>
        <dbReference type="ARBA" id="ARBA00022912"/>
    </source>
</evidence>
<dbReference type="InterPro" id="IPR000242">
    <property type="entry name" value="PTP_cat"/>
</dbReference>
<reference evidence="11 12" key="1">
    <citation type="journal article" date="2014" name="Nat. Commun.">
        <title>Molecular traces of alternative social organization in a termite genome.</title>
        <authorList>
            <person name="Terrapon N."/>
            <person name="Li C."/>
            <person name="Robertson H.M."/>
            <person name="Ji L."/>
            <person name="Meng X."/>
            <person name="Booth W."/>
            <person name="Chen Z."/>
            <person name="Childers C.P."/>
            <person name="Glastad K.M."/>
            <person name="Gokhale K."/>
            <person name="Gowin J."/>
            <person name="Gronenberg W."/>
            <person name="Hermansen R.A."/>
            <person name="Hu H."/>
            <person name="Hunt B.G."/>
            <person name="Huylmans A.K."/>
            <person name="Khalil S.M."/>
            <person name="Mitchell R.D."/>
            <person name="Munoz-Torres M.C."/>
            <person name="Mustard J.A."/>
            <person name="Pan H."/>
            <person name="Reese J.T."/>
            <person name="Scharf M.E."/>
            <person name="Sun F."/>
            <person name="Vogel H."/>
            <person name="Xiao J."/>
            <person name="Yang W."/>
            <person name="Yang Z."/>
            <person name="Yang Z."/>
            <person name="Zhou J."/>
            <person name="Zhu J."/>
            <person name="Brent C.S."/>
            <person name="Elsik C.G."/>
            <person name="Goodisman M.A."/>
            <person name="Liberles D.A."/>
            <person name="Roe R.M."/>
            <person name="Vargo E.L."/>
            <person name="Vilcinskas A."/>
            <person name="Wang J."/>
            <person name="Bornberg-Bauer E."/>
            <person name="Korb J."/>
            <person name="Zhang G."/>
            <person name="Liebig J."/>
        </authorList>
    </citation>
    <scope>NUCLEOTIDE SEQUENCE [LARGE SCALE GENOMIC DNA]</scope>
    <source>
        <tissue evidence="11">Whole organism</tissue>
    </source>
</reference>
<dbReference type="PRINTS" id="PR00700">
    <property type="entry name" value="PRTYPHPHTASE"/>
</dbReference>
<feature type="compositionally biased region" description="Low complexity" evidence="8">
    <location>
        <begin position="757"/>
        <end position="775"/>
    </location>
</feature>
<dbReference type="Pfam" id="PF00102">
    <property type="entry name" value="Y_phosphatase"/>
    <property type="match status" value="1"/>
</dbReference>
<dbReference type="AlphaFoldDB" id="A0A067RLY3"/>
<dbReference type="SUPFAM" id="SSF52799">
    <property type="entry name" value="(Phosphotyrosine protein) phosphatases II"/>
    <property type="match status" value="1"/>
</dbReference>
<feature type="region of interest" description="Disordered" evidence="8">
    <location>
        <begin position="916"/>
        <end position="990"/>
    </location>
</feature>
<keyword evidence="4" id="KW-0597">Phosphoprotein</keyword>
<evidence type="ECO:0000256" key="1">
    <source>
        <dbReference type="ARBA" id="ARBA00004496"/>
    </source>
</evidence>
<evidence type="ECO:0000256" key="2">
    <source>
        <dbReference type="ARBA" id="ARBA00013064"/>
    </source>
</evidence>
<organism evidence="11 12">
    <name type="scientific">Zootermopsis nevadensis</name>
    <name type="common">Dampwood termite</name>
    <dbReference type="NCBI Taxonomy" id="136037"/>
    <lineage>
        <taxon>Eukaryota</taxon>
        <taxon>Metazoa</taxon>
        <taxon>Ecdysozoa</taxon>
        <taxon>Arthropoda</taxon>
        <taxon>Hexapoda</taxon>
        <taxon>Insecta</taxon>
        <taxon>Pterygota</taxon>
        <taxon>Neoptera</taxon>
        <taxon>Polyneoptera</taxon>
        <taxon>Dictyoptera</taxon>
        <taxon>Blattodea</taxon>
        <taxon>Blattoidea</taxon>
        <taxon>Termitoidae</taxon>
        <taxon>Termopsidae</taxon>
        <taxon>Zootermopsis</taxon>
    </lineage>
</organism>
<comment type="subcellular location">
    <subcellularLocation>
        <location evidence="1">Cytoplasm</location>
    </subcellularLocation>
</comment>
<evidence type="ECO:0000256" key="5">
    <source>
        <dbReference type="ARBA" id="ARBA00022801"/>
    </source>
</evidence>
<feature type="compositionally biased region" description="Polar residues" evidence="8">
    <location>
        <begin position="388"/>
        <end position="397"/>
    </location>
</feature>
<dbReference type="OrthoDB" id="8609993at2759"/>
<keyword evidence="6" id="KW-0904">Protein phosphatase</keyword>
<keyword evidence="12" id="KW-1185">Reference proteome</keyword>
<feature type="compositionally biased region" description="Polar residues" evidence="8">
    <location>
        <begin position="931"/>
        <end position="950"/>
    </location>
</feature>
<dbReference type="PANTHER" id="PTHR45983:SF2">
    <property type="entry name" value="PROTEIN-TYROSINE-PHOSPHATASE"/>
    <property type="match status" value="1"/>
</dbReference>
<dbReference type="STRING" id="136037.A0A067RLY3"/>
<feature type="compositionally biased region" description="Low complexity" evidence="8">
    <location>
        <begin position="955"/>
        <end position="969"/>
    </location>
</feature>
<dbReference type="Gene3D" id="3.90.190.10">
    <property type="entry name" value="Protein tyrosine phosphatase superfamily"/>
    <property type="match status" value="1"/>
</dbReference>
<dbReference type="eggNOG" id="KOG0789">
    <property type="taxonomic scope" value="Eukaryota"/>
</dbReference>
<dbReference type="InterPro" id="IPR047170">
    <property type="entry name" value="PTN12/18/22"/>
</dbReference>
<dbReference type="GO" id="GO:0004726">
    <property type="term" value="F:non-membrane spanning protein tyrosine phosphatase activity"/>
    <property type="evidence" value="ECO:0007669"/>
    <property type="project" value="InterPro"/>
</dbReference>
<dbReference type="GO" id="GO:0005634">
    <property type="term" value="C:nucleus"/>
    <property type="evidence" value="ECO:0007669"/>
    <property type="project" value="TreeGrafter"/>
</dbReference>
<feature type="compositionally biased region" description="Low complexity" evidence="8">
    <location>
        <begin position="420"/>
        <end position="430"/>
    </location>
</feature>
<feature type="compositionally biased region" description="Basic and acidic residues" evidence="8">
    <location>
        <begin position="373"/>
        <end position="387"/>
    </location>
</feature>
<feature type="domain" description="Tyrosine specific protein phosphatases" evidence="10">
    <location>
        <begin position="243"/>
        <end position="289"/>
    </location>
</feature>
<dbReference type="PANTHER" id="PTHR45983">
    <property type="entry name" value="TYROSINE PHOSPHATSE N18, PUTATIVE-RELATED"/>
    <property type="match status" value="1"/>
</dbReference>